<dbReference type="GO" id="GO:1900376">
    <property type="term" value="P:regulation of secondary metabolite biosynthetic process"/>
    <property type="evidence" value="ECO:0007669"/>
    <property type="project" value="TreeGrafter"/>
</dbReference>
<evidence type="ECO:0000256" key="5">
    <source>
        <dbReference type="ARBA" id="ARBA00023125"/>
    </source>
</evidence>
<proteinExistence type="inferred from homology"/>
<dbReference type="CDD" id="cd07153">
    <property type="entry name" value="Fur_like"/>
    <property type="match status" value="1"/>
</dbReference>
<evidence type="ECO:0000256" key="3">
    <source>
        <dbReference type="ARBA" id="ARBA00022833"/>
    </source>
</evidence>
<feature type="binding site" evidence="7">
    <location>
        <position position="164"/>
    </location>
    <ligand>
        <name>Zn(2+)</name>
        <dbReference type="ChEBI" id="CHEBI:29105"/>
    </ligand>
</feature>
<comment type="similarity">
    <text evidence="1">Belongs to the Fur family.</text>
</comment>
<accession>A0A1G8DMU5</accession>
<dbReference type="SUPFAM" id="SSF46785">
    <property type="entry name" value="Winged helix' DNA-binding domain"/>
    <property type="match status" value="1"/>
</dbReference>
<dbReference type="RefSeq" id="WP_091492689.1">
    <property type="nucleotide sequence ID" value="NZ_LT629692.1"/>
</dbReference>
<keyword evidence="4" id="KW-0805">Transcription regulation</keyword>
<keyword evidence="5" id="KW-0238">DNA-binding</keyword>
<dbReference type="GO" id="GO:0000976">
    <property type="term" value="F:transcription cis-regulatory region binding"/>
    <property type="evidence" value="ECO:0007669"/>
    <property type="project" value="TreeGrafter"/>
</dbReference>
<gene>
    <name evidence="8" type="ORF">SAMN04489810_3392</name>
</gene>
<dbReference type="STRING" id="370764.SAMN04489810_3392"/>
<dbReference type="Gene3D" id="3.30.1490.190">
    <property type="match status" value="1"/>
</dbReference>
<evidence type="ECO:0000256" key="4">
    <source>
        <dbReference type="ARBA" id="ARBA00023015"/>
    </source>
</evidence>
<dbReference type="Proteomes" id="UP000199009">
    <property type="component" value="Chromosome I"/>
</dbReference>
<keyword evidence="7" id="KW-0479">Metal-binding</keyword>
<dbReference type="GO" id="GO:0008270">
    <property type="term" value="F:zinc ion binding"/>
    <property type="evidence" value="ECO:0007669"/>
    <property type="project" value="TreeGrafter"/>
</dbReference>
<dbReference type="InterPro" id="IPR036390">
    <property type="entry name" value="WH_DNA-bd_sf"/>
</dbReference>
<dbReference type="Gene3D" id="1.10.10.10">
    <property type="entry name" value="Winged helix-like DNA-binding domain superfamily/Winged helix DNA-binding domain"/>
    <property type="match status" value="1"/>
</dbReference>
<keyword evidence="2" id="KW-0678">Repressor</keyword>
<dbReference type="OrthoDB" id="8659436at2"/>
<feature type="binding site" evidence="7">
    <location>
        <position position="121"/>
    </location>
    <ligand>
        <name>Zn(2+)</name>
        <dbReference type="ChEBI" id="CHEBI:29105"/>
    </ligand>
</feature>
<protein>
    <submittedName>
        <fullName evidence="8">Fur family transcriptional regulator, ferric uptake regulator</fullName>
    </submittedName>
</protein>
<dbReference type="Pfam" id="PF01475">
    <property type="entry name" value="FUR"/>
    <property type="match status" value="1"/>
</dbReference>
<keyword evidence="9" id="KW-1185">Reference proteome</keyword>
<evidence type="ECO:0000256" key="6">
    <source>
        <dbReference type="ARBA" id="ARBA00023163"/>
    </source>
</evidence>
<evidence type="ECO:0000256" key="2">
    <source>
        <dbReference type="ARBA" id="ARBA00022491"/>
    </source>
</evidence>
<comment type="cofactor">
    <cofactor evidence="7">
        <name>Zn(2+)</name>
        <dbReference type="ChEBI" id="CHEBI:29105"/>
    </cofactor>
    <text evidence="7">Binds 1 zinc ion per subunit.</text>
</comment>
<evidence type="ECO:0000256" key="7">
    <source>
        <dbReference type="PIRSR" id="PIRSR602481-1"/>
    </source>
</evidence>
<dbReference type="AlphaFoldDB" id="A0A1G8DMU5"/>
<sequence>MSADTTSPPSPHDAHELLHRTAPDAAVEAALDDLRAHGQRVTQARRAVLEVLAGTPDHVTADQVVALLSSSHPQVHRATVYRTLETLVEFGLVSHMHGSAGATLYHFASAAEGHGHLHAHCRICGRVVVLEADVLAEAASRSADETGFRLEPSQSVLVGLCAACAA</sequence>
<name>A0A1G8DMU5_9MICO</name>
<dbReference type="GO" id="GO:0003700">
    <property type="term" value="F:DNA-binding transcription factor activity"/>
    <property type="evidence" value="ECO:0007669"/>
    <property type="project" value="InterPro"/>
</dbReference>
<feature type="binding site" evidence="7">
    <location>
        <position position="124"/>
    </location>
    <ligand>
        <name>Zn(2+)</name>
        <dbReference type="ChEBI" id="CHEBI:29105"/>
    </ligand>
</feature>
<dbReference type="PANTHER" id="PTHR33202">
    <property type="entry name" value="ZINC UPTAKE REGULATION PROTEIN"/>
    <property type="match status" value="1"/>
</dbReference>
<dbReference type="InterPro" id="IPR002481">
    <property type="entry name" value="FUR"/>
</dbReference>
<organism evidence="8 9">
    <name type="scientific">Microbacterium pygmaeum</name>
    <dbReference type="NCBI Taxonomy" id="370764"/>
    <lineage>
        <taxon>Bacteria</taxon>
        <taxon>Bacillati</taxon>
        <taxon>Actinomycetota</taxon>
        <taxon>Actinomycetes</taxon>
        <taxon>Micrococcales</taxon>
        <taxon>Microbacteriaceae</taxon>
        <taxon>Microbacterium</taxon>
    </lineage>
</organism>
<dbReference type="EMBL" id="LT629692">
    <property type="protein sequence ID" value="SDH58986.1"/>
    <property type="molecule type" value="Genomic_DNA"/>
</dbReference>
<dbReference type="GO" id="GO:0045892">
    <property type="term" value="P:negative regulation of DNA-templated transcription"/>
    <property type="evidence" value="ECO:0007669"/>
    <property type="project" value="TreeGrafter"/>
</dbReference>
<evidence type="ECO:0000256" key="1">
    <source>
        <dbReference type="ARBA" id="ARBA00007957"/>
    </source>
</evidence>
<keyword evidence="3 7" id="KW-0862">Zinc</keyword>
<feature type="binding site" evidence="7">
    <location>
        <position position="161"/>
    </location>
    <ligand>
        <name>Zn(2+)</name>
        <dbReference type="ChEBI" id="CHEBI:29105"/>
    </ligand>
</feature>
<reference evidence="8 9" key="1">
    <citation type="submission" date="2016-10" db="EMBL/GenBank/DDBJ databases">
        <authorList>
            <person name="de Groot N.N."/>
        </authorList>
    </citation>
    <scope>NUCLEOTIDE SEQUENCE [LARGE SCALE GENOMIC DNA]</scope>
    <source>
        <strain evidence="8 9">DSM 23142</strain>
    </source>
</reference>
<dbReference type="InterPro" id="IPR036388">
    <property type="entry name" value="WH-like_DNA-bd_sf"/>
</dbReference>
<dbReference type="InterPro" id="IPR043135">
    <property type="entry name" value="Fur_C"/>
</dbReference>
<evidence type="ECO:0000313" key="9">
    <source>
        <dbReference type="Proteomes" id="UP000199009"/>
    </source>
</evidence>
<evidence type="ECO:0000313" key="8">
    <source>
        <dbReference type="EMBL" id="SDH58986.1"/>
    </source>
</evidence>
<dbReference type="PANTHER" id="PTHR33202:SF7">
    <property type="entry name" value="FERRIC UPTAKE REGULATION PROTEIN"/>
    <property type="match status" value="1"/>
</dbReference>
<keyword evidence="6" id="KW-0804">Transcription</keyword>